<feature type="compositionally biased region" description="Pro residues" evidence="1">
    <location>
        <begin position="350"/>
        <end position="366"/>
    </location>
</feature>
<dbReference type="InterPro" id="IPR009875">
    <property type="entry name" value="PilZ_domain"/>
</dbReference>
<evidence type="ECO:0000313" key="4">
    <source>
        <dbReference type="Proteomes" id="UP001374803"/>
    </source>
</evidence>
<dbReference type="Proteomes" id="UP001374803">
    <property type="component" value="Chromosome"/>
</dbReference>
<dbReference type="RefSeq" id="WP_394833684.1">
    <property type="nucleotide sequence ID" value="NZ_CP089929.1"/>
</dbReference>
<dbReference type="NCBIfam" id="TIGR02266">
    <property type="entry name" value="gmx_TIGR02266"/>
    <property type="match status" value="1"/>
</dbReference>
<proteinExistence type="predicted"/>
<name>A0ABZ2L3B0_9BACT</name>
<gene>
    <name evidence="3" type="ORF">LVJ94_44975</name>
</gene>
<feature type="compositionally biased region" description="Low complexity" evidence="1">
    <location>
        <begin position="188"/>
        <end position="208"/>
    </location>
</feature>
<protein>
    <submittedName>
        <fullName evidence="3">TIGR02266 family protein</fullName>
    </submittedName>
</protein>
<feature type="region of interest" description="Disordered" evidence="1">
    <location>
        <begin position="572"/>
        <end position="730"/>
    </location>
</feature>
<accession>A0ABZ2L3B0</accession>
<feature type="domain" description="PilZ" evidence="2">
    <location>
        <begin position="5"/>
        <end position="111"/>
    </location>
</feature>
<dbReference type="InterPro" id="IPR011752">
    <property type="entry name" value="PilV_Myxo-type"/>
</dbReference>
<feature type="compositionally biased region" description="Low complexity" evidence="1">
    <location>
        <begin position="601"/>
        <end position="657"/>
    </location>
</feature>
<feature type="compositionally biased region" description="Basic and acidic residues" evidence="1">
    <location>
        <begin position="461"/>
        <end position="470"/>
    </location>
</feature>
<feature type="compositionally biased region" description="Low complexity" evidence="1">
    <location>
        <begin position="669"/>
        <end position="712"/>
    </location>
</feature>
<feature type="region of interest" description="Disordered" evidence="1">
    <location>
        <begin position="239"/>
        <end position="418"/>
    </location>
</feature>
<reference evidence="3" key="1">
    <citation type="submission" date="2021-12" db="EMBL/GenBank/DDBJ databases">
        <title>Discovery of the Pendulisporaceae a myxobacterial family with distinct sporulation behavior and unique specialized metabolism.</title>
        <authorList>
            <person name="Garcia R."/>
            <person name="Popoff A."/>
            <person name="Bader C.D."/>
            <person name="Loehr J."/>
            <person name="Walesch S."/>
            <person name="Walt C."/>
            <person name="Boldt J."/>
            <person name="Bunk B."/>
            <person name="Haeckl F.J.F.P.J."/>
            <person name="Gunesch A.P."/>
            <person name="Birkelbach J."/>
            <person name="Nuebel U."/>
            <person name="Pietschmann T."/>
            <person name="Bach T."/>
            <person name="Mueller R."/>
        </authorList>
    </citation>
    <scope>NUCLEOTIDE SEQUENCE</scope>
    <source>
        <strain evidence="3">MSr11367</strain>
    </source>
</reference>
<evidence type="ECO:0000256" key="1">
    <source>
        <dbReference type="SAM" id="MobiDB-lite"/>
    </source>
</evidence>
<sequence>MTQDTRKDPRAKIVSLNVRYKSATVDEFIENHSHDVSKGGIFIKTSTPFAQGTLLKFEIRLAGDQAVIAGVGRVVWKREPSQASAERPGGMGVKFIKIDENSRVVIDKLVAAKEDAGSAFTSELKEPLAALRERTTTGANQVLGAKAERPGKSTIMGMGSLHPEHAPATSAPRPAAGNPPEPRAPISATAPRTGAGAPAAPKAGGFFPPTQPELEMPPPEERTMMKQAEELLEEALKGAGGSMEEVGNNPLFAAAKSLPGTAPKPLSNPPPRSGPQPTPRADAAPPAPGSAPAVKPPSAPPPRPGGIVTPSPLSASLQEKLGGGPPPAPPSVPRPAPSAPAAASGSTRPPSMPAPPRPAPVAPSAPPAAVTALVDDLLADPLPPVPKAPSLPAEALRTPTAVLSEPPPKGPSIPPPAALFSFEKTQETGEELEKKNDAAVPSSLVVESILKSTPPAGMDAVTKEGVRAPSEKPPAVAARLQSERPPPALFATEPSTSAKVEMPPPAARAVSERPSPLKLIDPPEERPMGISAMASLAADGAEVSGAKKPNWLLWGGLAVVAAGALVFFFTSQGSSTGETAPSASVSAAPPPSASAPPTPAPAETATAAAEVDAGATTAAEVDASAPSTARGAAAAATATASATPTVATATAAPVVKPRPAPKPKETATAEEPSSPPASTATATATAAPTPAPAATSTGTSSEGSTAPTSSAKPKPPTPKPAASDELENQL</sequence>
<feature type="compositionally biased region" description="Pro residues" evidence="1">
    <location>
        <begin position="324"/>
        <end position="338"/>
    </location>
</feature>
<feature type="region of interest" description="Disordered" evidence="1">
    <location>
        <begin position="454"/>
        <end position="526"/>
    </location>
</feature>
<dbReference type="EMBL" id="CP089983">
    <property type="protein sequence ID" value="WXB04049.1"/>
    <property type="molecule type" value="Genomic_DNA"/>
</dbReference>
<feature type="compositionally biased region" description="Low complexity" evidence="1">
    <location>
        <begin position="367"/>
        <end position="380"/>
    </location>
</feature>
<feature type="compositionally biased region" description="Pro residues" evidence="1">
    <location>
        <begin position="405"/>
        <end position="417"/>
    </location>
</feature>
<feature type="compositionally biased region" description="Pro residues" evidence="1">
    <location>
        <begin position="588"/>
        <end position="600"/>
    </location>
</feature>
<feature type="compositionally biased region" description="Pro residues" evidence="1">
    <location>
        <begin position="285"/>
        <end position="304"/>
    </location>
</feature>
<feature type="compositionally biased region" description="Pro residues" evidence="1">
    <location>
        <begin position="266"/>
        <end position="278"/>
    </location>
</feature>
<keyword evidence="4" id="KW-1185">Reference proteome</keyword>
<feature type="region of interest" description="Disordered" evidence="1">
    <location>
        <begin position="159"/>
        <end position="218"/>
    </location>
</feature>
<organism evidence="3 4">
    <name type="scientific">Pendulispora rubella</name>
    <dbReference type="NCBI Taxonomy" id="2741070"/>
    <lineage>
        <taxon>Bacteria</taxon>
        <taxon>Pseudomonadati</taxon>
        <taxon>Myxococcota</taxon>
        <taxon>Myxococcia</taxon>
        <taxon>Myxococcales</taxon>
        <taxon>Sorangiineae</taxon>
        <taxon>Pendulisporaceae</taxon>
        <taxon>Pendulispora</taxon>
    </lineage>
</organism>
<evidence type="ECO:0000313" key="3">
    <source>
        <dbReference type="EMBL" id="WXB04049.1"/>
    </source>
</evidence>
<dbReference type="Gene3D" id="2.40.10.220">
    <property type="entry name" value="predicted glycosyltransferase like domains"/>
    <property type="match status" value="1"/>
</dbReference>
<feature type="compositionally biased region" description="Low complexity" evidence="1">
    <location>
        <begin position="339"/>
        <end position="349"/>
    </location>
</feature>
<dbReference type="Pfam" id="PF07238">
    <property type="entry name" value="PilZ"/>
    <property type="match status" value="1"/>
</dbReference>
<evidence type="ECO:0000259" key="2">
    <source>
        <dbReference type="Pfam" id="PF07238"/>
    </source>
</evidence>